<dbReference type="EMBL" id="KZ668708">
    <property type="protein sequence ID" value="PPR87129.1"/>
    <property type="molecule type" value="Genomic_DNA"/>
</dbReference>
<evidence type="ECO:0000313" key="1">
    <source>
        <dbReference type="EMBL" id="PPR87129.1"/>
    </source>
</evidence>
<gene>
    <name evidence="1" type="ORF">GOBAR_AA33563</name>
</gene>
<accession>A0A2P5W7R8</accession>
<dbReference type="OrthoDB" id="441812at2759"/>
<name>A0A2P5W7R8_GOSBA</name>
<dbReference type="AlphaFoldDB" id="A0A2P5W7R8"/>
<proteinExistence type="predicted"/>
<dbReference type="Proteomes" id="UP000239757">
    <property type="component" value="Unassembled WGS sequence"/>
</dbReference>
<sequence>MLHCGSRIAKLFRSPGLNTSDEESDEFLPWLERKAWTKISSMLWIGKSAYGRDGVQIVVIHVILKQ</sequence>
<organism evidence="1 2">
    <name type="scientific">Gossypium barbadense</name>
    <name type="common">Sea Island cotton</name>
    <name type="synonym">Hibiscus barbadensis</name>
    <dbReference type="NCBI Taxonomy" id="3634"/>
    <lineage>
        <taxon>Eukaryota</taxon>
        <taxon>Viridiplantae</taxon>
        <taxon>Streptophyta</taxon>
        <taxon>Embryophyta</taxon>
        <taxon>Tracheophyta</taxon>
        <taxon>Spermatophyta</taxon>
        <taxon>Magnoliopsida</taxon>
        <taxon>eudicotyledons</taxon>
        <taxon>Gunneridae</taxon>
        <taxon>Pentapetalae</taxon>
        <taxon>rosids</taxon>
        <taxon>malvids</taxon>
        <taxon>Malvales</taxon>
        <taxon>Malvaceae</taxon>
        <taxon>Malvoideae</taxon>
        <taxon>Gossypium</taxon>
    </lineage>
</organism>
<reference evidence="1 2" key="1">
    <citation type="submission" date="2015-01" db="EMBL/GenBank/DDBJ databases">
        <title>Genome of allotetraploid Gossypium barbadense reveals genomic plasticity and fiber elongation in cotton evolution.</title>
        <authorList>
            <person name="Chen X."/>
            <person name="Liu X."/>
            <person name="Zhao B."/>
            <person name="Zheng H."/>
            <person name="Hu Y."/>
            <person name="Lu G."/>
            <person name="Yang C."/>
            <person name="Chen J."/>
            <person name="Shan C."/>
            <person name="Zhang L."/>
            <person name="Zhou Y."/>
            <person name="Wang L."/>
            <person name="Guo W."/>
            <person name="Bai Y."/>
            <person name="Ruan J."/>
            <person name="Shangguan X."/>
            <person name="Mao Y."/>
            <person name="Jiang J."/>
            <person name="Zhu Y."/>
            <person name="Lei J."/>
            <person name="Kang H."/>
            <person name="Chen S."/>
            <person name="He X."/>
            <person name="Wang R."/>
            <person name="Wang Y."/>
            <person name="Chen J."/>
            <person name="Wang L."/>
            <person name="Yu S."/>
            <person name="Wang B."/>
            <person name="Wei J."/>
            <person name="Song S."/>
            <person name="Lu X."/>
            <person name="Gao Z."/>
            <person name="Gu W."/>
            <person name="Deng X."/>
            <person name="Ma D."/>
            <person name="Wang S."/>
            <person name="Liang W."/>
            <person name="Fang L."/>
            <person name="Cai C."/>
            <person name="Zhu X."/>
            <person name="Zhou B."/>
            <person name="Zhang Y."/>
            <person name="Chen Z."/>
            <person name="Xu S."/>
            <person name="Zhu R."/>
            <person name="Wang S."/>
            <person name="Zhang T."/>
            <person name="Zhao G."/>
        </authorList>
    </citation>
    <scope>NUCLEOTIDE SEQUENCE [LARGE SCALE GENOMIC DNA]</scope>
    <source>
        <strain evidence="2">cv. Xinhai21</strain>
        <tissue evidence="1">Leaf</tissue>
    </source>
</reference>
<evidence type="ECO:0000313" key="2">
    <source>
        <dbReference type="Proteomes" id="UP000239757"/>
    </source>
</evidence>
<protein>
    <submittedName>
        <fullName evidence="1">Uncharacterized protein</fullName>
    </submittedName>
</protein>